<sequence length="433" mass="48336">MKAQQAGEDLDQTWIRGPDPSAARTASPRPGHLTFVADRKKDWLIRTALVRAIRNGHQAVARYMLDQGVKLRGLTVYKTNYGNAYLQPIHHIILAAAEAKMQDLLLHVLQQGVGSGTPGMLDGDSPCRLVTPLGLSLQRECPAEITEILLHYMADPTAPTGFWIWPDTVSCQPFQQVWHQLLLEEGWAWMAGVNCARKVCLLLHCIPNLNRVSVKDDPLLPLLCSHITPQRREFLSIAESRGHGLDPNLHCPLSRLMSNILETDMGNTIRDLGRRRHYVSSAEGMLHTLLRMGADPNTTAELPPLQQICFFKNDGPHWDRVFEMLVSYGAWLGDRMPGRQSRTPLHCVCVASGPINLNRLKRLLELGSPVNALSTGGDTALSLMQRRNEVEPHPSLKVGMEMLENHGAVRTRDLPRVPHVGDMFRIGDSSMFL</sequence>
<dbReference type="SUPFAM" id="SSF48403">
    <property type="entry name" value="Ankyrin repeat"/>
    <property type="match status" value="1"/>
</dbReference>
<dbReference type="Proteomes" id="UP001396898">
    <property type="component" value="Unassembled WGS sequence"/>
</dbReference>
<dbReference type="InterPro" id="IPR036770">
    <property type="entry name" value="Ankyrin_rpt-contain_sf"/>
</dbReference>
<dbReference type="InterPro" id="IPR002110">
    <property type="entry name" value="Ankyrin_rpt"/>
</dbReference>
<comment type="caution">
    <text evidence="2">The sequence shown here is derived from an EMBL/GenBank/DDBJ whole genome shotgun (WGS) entry which is preliminary data.</text>
</comment>
<evidence type="ECO:0000256" key="1">
    <source>
        <dbReference type="SAM" id="MobiDB-lite"/>
    </source>
</evidence>
<protein>
    <submittedName>
        <fullName evidence="2">Uncharacterized protein</fullName>
    </submittedName>
</protein>
<dbReference type="EMBL" id="JAQQWI010000016">
    <property type="protein sequence ID" value="KAK8009042.1"/>
    <property type="molecule type" value="Genomic_DNA"/>
</dbReference>
<keyword evidence="3" id="KW-1185">Reference proteome</keyword>
<gene>
    <name evidence="2" type="ORF">PG991_011593</name>
</gene>
<dbReference type="Gene3D" id="1.25.40.20">
    <property type="entry name" value="Ankyrin repeat-containing domain"/>
    <property type="match status" value="1"/>
</dbReference>
<feature type="region of interest" description="Disordered" evidence="1">
    <location>
        <begin position="1"/>
        <end position="30"/>
    </location>
</feature>
<evidence type="ECO:0000313" key="3">
    <source>
        <dbReference type="Proteomes" id="UP001396898"/>
    </source>
</evidence>
<accession>A0ABR1REJ1</accession>
<dbReference type="SMART" id="SM00248">
    <property type="entry name" value="ANK"/>
    <property type="match status" value="3"/>
</dbReference>
<organism evidence="2 3">
    <name type="scientific">Apiospora marii</name>
    <dbReference type="NCBI Taxonomy" id="335849"/>
    <lineage>
        <taxon>Eukaryota</taxon>
        <taxon>Fungi</taxon>
        <taxon>Dikarya</taxon>
        <taxon>Ascomycota</taxon>
        <taxon>Pezizomycotina</taxon>
        <taxon>Sordariomycetes</taxon>
        <taxon>Xylariomycetidae</taxon>
        <taxon>Amphisphaeriales</taxon>
        <taxon>Apiosporaceae</taxon>
        <taxon>Apiospora</taxon>
    </lineage>
</organism>
<proteinExistence type="predicted"/>
<name>A0ABR1REJ1_9PEZI</name>
<reference evidence="2 3" key="1">
    <citation type="submission" date="2023-01" db="EMBL/GenBank/DDBJ databases">
        <title>Analysis of 21 Apiospora genomes using comparative genomics revels a genus with tremendous synthesis potential of carbohydrate active enzymes and secondary metabolites.</title>
        <authorList>
            <person name="Sorensen T."/>
        </authorList>
    </citation>
    <scope>NUCLEOTIDE SEQUENCE [LARGE SCALE GENOMIC DNA]</scope>
    <source>
        <strain evidence="2 3">CBS 20057</strain>
    </source>
</reference>
<evidence type="ECO:0000313" key="2">
    <source>
        <dbReference type="EMBL" id="KAK8009042.1"/>
    </source>
</evidence>